<evidence type="ECO:0000313" key="10">
    <source>
        <dbReference type="Proteomes" id="UP000294599"/>
    </source>
</evidence>
<evidence type="ECO:0000256" key="2">
    <source>
        <dbReference type="ARBA" id="ARBA00022475"/>
    </source>
</evidence>
<reference evidence="9 10" key="1">
    <citation type="submission" date="2019-03" db="EMBL/GenBank/DDBJ databases">
        <title>Genomic Encyclopedia of Type Strains, Phase IV (KMG-IV): sequencing the most valuable type-strain genomes for metagenomic binning, comparative biology and taxonomic classification.</title>
        <authorList>
            <person name="Goeker M."/>
        </authorList>
    </citation>
    <scope>NUCLEOTIDE SEQUENCE [LARGE SCALE GENOMIC DNA]</scope>
    <source>
        <strain evidence="9 10">DSM 21944</strain>
    </source>
</reference>
<evidence type="ECO:0000256" key="5">
    <source>
        <dbReference type="ARBA" id="ARBA00023136"/>
    </source>
</evidence>
<gene>
    <name evidence="9" type="ORF">EDC25_101170</name>
</gene>
<dbReference type="GO" id="GO:0017038">
    <property type="term" value="P:protein import"/>
    <property type="evidence" value="ECO:0007669"/>
    <property type="project" value="TreeGrafter"/>
</dbReference>
<feature type="transmembrane region" description="Helical" evidence="7">
    <location>
        <begin position="6"/>
        <end position="27"/>
    </location>
</feature>
<comment type="caution">
    <text evidence="9">The sequence shown here is derived from an EMBL/GenBank/DDBJ whole genome shotgun (WGS) entry which is preliminary data.</text>
</comment>
<accession>A0A4V2UWX4</accession>
<dbReference type="RefSeq" id="WP_123521777.1">
    <property type="nucleotide sequence ID" value="NZ_JBHLWF010000005.1"/>
</dbReference>
<protein>
    <submittedName>
        <fullName evidence="9">Biopolymer transport protein ExbB</fullName>
    </submittedName>
</protein>
<keyword evidence="3 7" id="KW-0812">Transmembrane</keyword>
<dbReference type="EMBL" id="SMAF01000001">
    <property type="protein sequence ID" value="TCT01308.1"/>
    <property type="molecule type" value="Genomic_DNA"/>
</dbReference>
<evidence type="ECO:0000313" key="9">
    <source>
        <dbReference type="EMBL" id="TCT01308.1"/>
    </source>
</evidence>
<keyword evidence="10" id="KW-1185">Reference proteome</keyword>
<feature type="transmembrane region" description="Helical" evidence="7">
    <location>
        <begin position="154"/>
        <end position="171"/>
    </location>
</feature>
<feature type="transmembrane region" description="Helical" evidence="7">
    <location>
        <begin position="113"/>
        <end position="134"/>
    </location>
</feature>
<keyword evidence="4 7" id="KW-1133">Transmembrane helix</keyword>
<dbReference type="OrthoDB" id="4045at2"/>
<name>A0A4V2UWX4_9GAMM</name>
<keyword evidence="5 7" id="KW-0472">Membrane</keyword>
<comment type="similarity">
    <text evidence="6">Belongs to the exbB/tolQ family.</text>
</comment>
<organism evidence="9 10">
    <name type="scientific">Pseudofulvimonas gallinarii</name>
    <dbReference type="NCBI Taxonomy" id="634155"/>
    <lineage>
        <taxon>Bacteria</taxon>
        <taxon>Pseudomonadati</taxon>
        <taxon>Pseudomonadota</taxon>
        <taxon>Gammaproteobacteria</taxon>
        <taxon>Lysobacterales</taxon>
        <taxon>Rhodanobacteraceae</taxon>
        <taxon>Pseudofulvimonas</taxon>
    </lineage>
</organism>
<dbReference type="GO" id="GO:0005886">
    <property type="term" value="C:plasma membrane"/>
    <property type="evidence" value="ECO:0007669"/>
    <property type="project" value="UniProtKB-SubCell"/>
</dbReference>
<dbReference type="PANTHER" id="PTHR30625">
    <property type="entry name" value="PROTEIN TOLQ"/>
    <property type="match status" value="1"/>
</dbReference>
<evidence type="ECO:0000256" key="1">
    <source>
        <dbReference type="ARBA" id="ARBA00004651"/>
    </source>
</evidence>
<evidence type="ECO:0000256" key="6">
    <source>
        <dbReference type="RuleBase" id="RU004057"/>
    </source>
</evidence>
<keyword evidence="2" id="KW-1003">Cell membrane</keyword>
<dbReference type="Proteomes" id="UP000294599">
    <property type="component" value="Unassembled WGS sequence"/>
</dbReference>
<dbReference type="AlphaFoldDB" id="A0A4V2UWX4"/>
<evidence type="ECO:0000256" key="7">
    <source>
        <dbReference type="SAM" id="Phobius"/>
    </source>
</evidence>
<comment type="subcellular location">
    <subcellularLocation>
        <location evidence="1">Cell membrane</location>
        <topology evidence="1">Multi-pass membrane protein</topology>
    </subcellularLocation>
    <subcellularLocation>
        <location evidence="6">Membrane</location>
        <topology evidence="6">Multi-pass membrane protein</topology>
    </subcellularLocation>
</comment>
<sequence length="228" mass="24477">MLELFRVGGVVMWPLLALSALAVGIILERFWTLRRKTVLPPNLTAEVLTLVRGRRIESSHIDALRQHSPLGKVLATALAERHRPHEKLVARVENTGREVVHGLSRWLNTLGTIAIIGPMMGLLGTVIGMIRMFLVITDVGTGDATRLAGGIGEALMATAFGLVVAIPAYIFHRYFRGLVQAFALEMARDASQVVDALETPAADRAATAAAPAVRAAAPVTPAPARTTR</sequence>
<evidence type="ECO:0000256" key="3">
    <source>
        <dbReference type="ARBA" id="ARBA00022692"/>
    </source>
</evidence>
<keyword evidence="6" id="KW-0813">Transport</keyword>
<evidence type="ECO:0000256" key="4">
    <source>
        <dbReference type="ARBA" id="ARBA00022989"/>
    </source>
</evidence>
<dbReference type="InterPro" id="IPR002898">
    <property type="entry name" value="MotA_ExbB_proton_chnl"/>
</dbReference>
<evidence type="ECO:0000259" key="8">
    <source>
        <dbReference type="Pfam" id="PF01618"/>
    </source>
</evidence>
<dbReference type="Pfam" id="PF01618">
    <property type="entry name" value="MotA_ExbB"/>
    <property type="match status" value="1"/>
</dbReference>
<feature type="domain" description="MotA/TolQ/ExbB proton channel" evidence="8">
    <location>
        <begin position="67"/>
        <end position="186"/>
    </location>
</feature>
<dbReference type="PANTHER" id="PTHR30625:SF11">
    <property type="entry name" value="MOTA_TOLQ_EXBB PROTON CHANNEL DOMAIN-CONTAINING PROTEIN"/>
    <property type="match status" value="1"/>
</dbReference>
<dbReference type="InterPro" id="IPR050790">
    <property type="entry name" value="ExbB/TolQ_transport"/>
</dbReference>
<keyword evidence="6" id="KW-0653">Protein transport</keyword>
<proteinExistence type="inferred from homology"/>